<reference evidence="2" key="2">
    <citation type="submission" date="2025-08" db="UniProtKB">
        <authorList>
            <consortium name="Ensembl"/>
        </authorList>
    </citation>
    <scope>IDENTIFICATION</scope>
</reference>
<dbReference type="GO" id="GO:0032007">
    <property type="term" value="P:negative regulation of TOR signaling"/>
    <property type="evidence" value="ECO:0007669"/>
    <property type="project" value="InterPro"/>
</dbReference>
<evidence type="ECO:0000313" key="2">
    <source>
        <dbReference type="Ensembl" id="ENSAPEP00000017708.1"/>
    </source>
</evidence>
<evidence type="ECO:0000256" key="1">
    <source>
        <dbReference type="SAM" id="MobiDB-lite"/>
    </source>
</evidence>
<dbReference type="AlphaFoldDB" id="A0A3P8T012"/>
<dbReference type="GeneTree" id="ENSGT00940000175732"/>
<proteinExistence type="predicted"/>
<reference evidence="2" key="3">
    <citation type="submission" date="2025-09" db="UniProtKB">
        <authorList>
            <consortium name="Ensembl"/>
        </authorList>
    </citation>
    <scope>IDENTIFICATION</scope>
</reference>
<name>A0A3P8T012_AMPPE</name>
<dbReference type="GO" id="GO:0008285">
    <property type="term" value="P:negative regulation of cell population proliferation"/>
    <property type="evidence" value="ECO:0007669"/>
    <property type="project" value="InterPro"/>
</dbReference>
<reference evidence="2 3" key="1">
    <citation type="submission" date="2018-03" db="EMBL/GenBank/DDBJ databases">
        <title>Finding Nemo's genes: A chromosome-scale reference assembly of the genome of the orange clownfish Amphiprion percula.</title>
        <authorList>
            <person name="Lehmann R."/>
        </authorList>
    </citation>
    <scope>NUCLEOTIDE SEQUENCE</scope>
</reference>
<dbReference type="STRING" id="161767.ENSAPEP00000017708"/>
<dbReference type="Proteomes" id="UP000265080">
    <property type="component" value="Chromosome 5"/>
</dbReference>
<dbReference type="Ensembl" id="ENSAPET00000018206.1">
    <property type="protein sequence ID" value="ENSAPEP00000017708.1"/>
    <property type="gene ID" value="ENSAPEG00000012679.1"/>
</dbReference>
<dbReference type="PANTHER" id="PTHR28358:SF1">
    <property type="entry name" value="TRANSMEMBRANE PROTEIN 127"/>
    <property type="match status" value="1"/>
</dbReference>
<accession>A0A3P8T012</accession>
<dbReference type="GO" id="GO:0016020">
    <property type="term" value="C:membrane"/>
    <property type="evidence" value="ECO:0007669"/>
    <property type="project" value="TreeGrafter"/>
</dbReference>
<protein>
    <submittedName>
        <fullName evidence="2">Uncharacterized protein</fullName>
    </submittedName>
</protein>
<keyword evidence="3" id="KW-1185">Reference proteome</keyword>
<evidence type="ECO:0000313" key="3">
    <source>
        <dbReference type="Proteomes" id="UP000265080"/>
    </source>
</evidence>
<dbReference type="PANTHER" id="PTHR28358">
    <property type="entry name" value="TRANSMEMBRANE PROTEIN 127"/>
    <property type="match status" value="1"/>
</dbReference>
<organism evidence="2 3">
    <name type="scientific">Amphiprion percula</name>
    <name type="common">Orange clownfish</name>
    <name type="synonym">Lutjanus percula</name>
    <dbReference type="NCBI Taxonomy" id="161767"/>
    <lineage>
        <taxon>Eukaryota</taxon>
        <taxon>Metazoa</taxon>
        <taxon>Chordata</taxon>
        <taxon>Craniata</taxon>
        <taxon>Vertebrata</taxon>
        <taxon>Euteleostomi</taxon>
        <taxon>Actinopterygii</taxon>
        <taxon>Neopterygii</taxon>
        <taxon>Teleostei</taxon>
        <taxon>Neoteleostei</taxon>
        <taxon>Acanthomorphata</taxon>
        <taxon>Ovalentaria</taxon>
        <taxon>Pomacentridae</taxon>
        <taxon>Amphiprion</taxon>
    </lineage>
</organism>
<sequence>MYAPPGSTVPGGRRRRGGTSLPKQPERSLVSALPGALSITALCTALAEPAWLRVHGGTCPRQELGVAHVLGYIDPKLLDGEDQHKSIKTPSRDYSSSSLVILCDVSVSTRLLCEPADHLAAEGNRCLLFPGHPVQSDCFPLGCVWTQAPSPQDHTQICFCTYSYSVAVCHSHRVLLLGLGADPVSTAATQKVPRIPHICHFCHQLLPGGGRGRSIYPCHSCKPLAPLPHRGGGAGLRAALGDGGQQ</sequence>
<feature type="region of interest" description="Disordered" evidence="1">
    <location>
        <begin position="1"/>
        <end position="27"/>
    </location>
</feature>
<dbReference type="InterPro" id="IPR033331">
    <property type="entry name" value="TMEM127"/>
</dbReference>